<keyword evidence="1" id="KW-0812">Transmembrane</keyword>
<protein>
    <submittedName>
        <fullName evidence="2">Uncharacterized protein</fullName>
    </submittedName>
</protein>
<reference evidence="2 3" key="1">
    <citation type="submission" date="2019-11" db="EMBL/GenBank/DDBJ databases">
        <title>Streptococcis sp. isolated from the respiratory tract of Marmot.</title>
        <authorList>
            <person name="Zhang G."/>
        </authorList>
    </citation>
    <scope>NUCLEOTIDE SEQUENCE [LARGE SCALE GENOMIC DNA]</scope>
    <source>
        <strain evidence="3">zg-86</strain>
    </source>
</reference>
<evidence type="ECO:0000313" key="2">
    <source>
        <dbReference type="EMBL" id="MTB63935.1"/>
    </source>
</evidence>
<keyword evidence="3" id="KW-1185">Reference proteome</keyword>
<dbReference type="RefSeq" id="WP_154607947.1">
    <property type="nucleotide sequence ID" value="NZ_CP072115.1"/>
</dbReference>
<feature type="transmembrane region" description="Helical" evidence="1">
    <location>
        <begin position="67"/>
        <end position="86"/>
    </location>
</feature>
<name>A0ABW9R1Y8_9STRE</name>
<sequence>MLLDRTKIPLVKEMNYFIYGDSLTGQLYKAFETKQFSMNQHAQLFIYIIAAMIIKQINRIYIPFSSLFFNIILLMIMMFLIMMRVWQQLKEWENFIVYQIFKVSKIEMKDIS</sequence>
<gene>
    <name evidence="2" type="ORF">GGG87_02830</name>
</gene>
<evidence type="ECO:0000256" key="1">
    <source>
        <dbReference type="SAM" id="Phobius"/>
    </source>
</evidence>
<evidence type="ECO:0000313" key="3">
    <source>
        <dbReference type="Proteomes" id="UP000435060"/>
    </source>
</evidence>
<accession>A0ABW9R1Y8</accession>
<dbReference type="EMBL" id="WLCG01000003">
    <property type="protein sequence ID" value="MTB63935.1"/>
    <property type="molecule type" value="Genomic_DNA"/>
</dbReference>
<proteinExistence type="predicted"/>
<keyword evidence="1" id="KW-1133">Transmembrane helix</keyword>
<comment type="caution">
    <text evidence="2">The sequence shown here is derived from an EMBL/GenBank/DDBJ whole genome shotgun (WGS) entry which is preliminary data.</text>
</comment>
<organism evidence="2 3">
    <name type="scientific">Streptococcus zhangguiae</name>
    <dbReference type="NCBI Taxonomy" id="2664091"/>
    <lineage>
        <taxon>Bacteria</taxon>
        <taxon>Bacillati</taxon>
        <taxon>Bacillota</taxon>
        <taxon>Bacilli</taxon>
        <taxon>Lactobacillales</taxon>
        <taxon>Streptococcaceae</taxon>
        <taxon>Streptococcus</taxon>
    </lineage>
</organism>
<dbReference type="Proteomes" id="UP000435060">
    <property type="component" value="Unassembled WGS sequence"/>
</dbReference>
<keyword evidence="1" id="KW-0472">Membrane</keyword>